<sequence length="160" mass="17778">MLASYRLLLLVGAIVLPLDQWTKYLVTQHLSLHQSTTLLAPVLNLCYVQNTGAAFGILANSALRIPLLAGVALVAGGVILWLLPRLQAHHHWQRLGLSLIFAGAIGNLIDRVRLGAVIDFIDVHWRQHHWPAFNIADSAITLGVACLLIDLWRTRHHDTR</sequence>
<keyword evidence="3 9" id="KW-0645">Protease</keyword>
<name>A0A1G6ZTQ7_9BACT</name>
<gene>
    <name evidence="9" type="primary">lspA</name>
    <name evidence="12" type="ORF">SAMN05661003_10385</name>
</gene>
<dbReference type="STRING" id="57664.SAMN05661003_10385"/>
<evidence type="ECO:0000256" key="1">
    <source>
        <dbReference type="ARBA" id="ARBA00006139"/>
    </source>
</evidence>
<feature type="active site" evidence="9">
    <location>
        <position position="119"/>
    </location>
</feature>
<dbReference type="PRINTS" id="PR00781">
    <property type="entry name" value="LIPOSIGPTASE"/>
</dbReference>
<comment type="catalytic activity">
    <reaction evidence="9 10">
        <text>Release of signal peptides from bacterial membrane prolipoproteins. Hydrolyzes -Xaa-Yaa-Zaa-|-(S,diacylglyceryl)Cys-, in which Xaa is hydrophobic (preferably Leu), and Yaa (Ala or Ser) and Zaa (Gly or Ala) have small, neutral side chains.</text>
        <dbReference type="EC" id="3.4.23.36"/>
    </reaction>
</comment>
<keyword evidence="4 9" id="KW-0812">Transmembrane</keyword>
<protein>
    <recommendedName>
        <fullName evidence="9">Lipoprotein signal peptidase</fullName>
        <ecNumber evidence="9">3.4.23.36</ecNumber>
    </recommendedName>
    <alternativeName>
        <fullName evidence="9">Prolipoprotein signal peptidase</fullName>
    </alternativeName>
    <alternativeName>
        <fullName evidence="9">Signal peptidase II</fullName>
        <shortName evidence="9">SPase II</shortName>
    </alternativeName>
</protein>
<dbReference type="GO" id="GO:0006508">
    <property type="term" value="P:proteolysis"/>
    <property type="evidence" value="ECO:0007669"/>
    <property type="project" value="UniProtKB-KW"/>
</dbReference>
<evidence type="ECO:0000256" key="4">
    <source>
        <dbReference type="ARBA" id="ARBA00022692"/>
    </source>
</evidence>
<dbReference type="EC" id="3.4.23.36" evidence="9"/>
<feature type="active site" evidence="9">
    <location>
        <position position="137"/>
    </location>
</feature>
<proteinExistence type="inferred from homology"/>
<dbReference type="GO" id="GO:0004190">
    <property type="term" value="F:aspartic-type endopeptidase activity"/>
    <property type="evidence" value="ECO:0007669"/>
    <property type="project" value="UniProtKB-UniRule"/>
</dbReference>
<comment type="similarity">
    <text evidence="1 9 11">Belongs to the peptidase A8 family.</text>
</comment>
<feature type="transmembrane region" description="Helical" evidence="9">
    <location>
        <begin position="6"/>
        <end position="26"/>
    </location>
</feature>
<feature type="transmembrane region" description="Helical" evidence="9">
    <location>
        <begin position="95"/>
        <end position="112"/>
    </location>
</feature>
<organism evidence="12 13">
    <name type="scientific">Desulfuromonas thiophila</name>
    <dbReference type="NCBI Taxonomy" id="57664"/>
    <lineage>
        <taxon>Bacteria</taxon>
        <taxon>Pseudomonadati</taxon>
        <taxon>Thermodesulfobacteriota</taxon>
        <taxon>Desulfuromonadia</taxon>
        <taxon>Desulfuromonadales</taxon>
        <taxon>Desulfuromonadaceae</taxon>
        <taxon>Desulfuromonas</taxon>
    </lineage>
</organism>
<keyword evidence="5 9" id="KW-0064">Aspartyl protease</keyword>
<comment type="subcellular location">
    <subcellularLocation>
        <location evidence="9">Cell membrane</location>
        <topology evidence="9">Multi-pass membrane protein</topology>
    </subcellularLocation>
</comment>
<evidence type="ECO:0000256" key="7">
    <source>
        <dbReference type="ARBA" id="ARBA00022989"/>
    </source>
</evidence>
<keyword evidence="6 9" id="KW-0378">Hydrolase</keyword>
<keyword evidence="2 9" id="KW-1003">Cell membrane</keyword>
<evidence type="ECO:0000256" key="11">
    <source>
        <dbReference type="RuleBase" id="RU004181"/>
    </source>
</evidence>
<keyword evidence="8 9" id="KW-0472">Membrane</keyword>
<dbReference type="PROSITE" id="PS00855">
    <property type="entry name" value="SPASE_II"/>
    <property type="match status" value="1"/>
</dbReference>
<dbReference type="EMBL" id="FNAQ01000003">
    <property type="protein sequence ID" value="SDE04956.1"/>
    <property type="molecule type" value="Genomic_DNA"/>
</dbReference>
<dbReference type="HAMAP" id="MF_00161">
    <property type="entry name" value="LspA"/>
    <property type="match status" value="1"/>
</dbReference>
<dbReference type="OrthoDB" id="9810259at2"/>
<dbReference type="Proteomes" id="UP000243205">
    <property type="component" value="Unassembled WGS sequence"/>
</dbReference>
<accession>A0A1G6ZTQ7</accession>
<evidence type="ECO:0000256" key="10">
    <source>
        <dbReference type="RuleBase" id="RU000594"/>
    </source>
</evidence>
<feature type="transmembrane region" description="Helical" evidence="9">
    <location>
        <begin position="65"/>
        <end position="83"/>
    </location>
</feature>
<dbReference type="Pfam" id="PF01252">
    <property type="entry name" value="Peptidase_A8"/>
    <property type="match status" value="1"/>
</dbReference>
<evidence type="ECO:0000256" key="2">
    <source>
        <dbReference type="ARBA" id="ARBA00022475"/>
    </source>
</evidence>
<reference evidence="13" key="1">
    <citation type="submission" date="2016-10" db="EMBL/GenBank/DDBJ databases">
        <authorList>
            <person name="Varghese N."/>
            <person name="Submissions S."/>
        </authorList>
    </citation>
    <scope>NUCLEOTIDE SEQUENCE [LARGE SCALE GENOMIC DNA]</scope>
    <source>
        <strain evidence="13">DSM 8987</strain>
    </source>
</reference>
<evidence type="ECO:0000256" key="3">
    <source>
        <dbReference type="ARBA" id="ARBA00022670"/>
    </source>
</evidence>
<dbReference type="PANTHER" id="PTHR33695">
    <property type="entry name" value="LIPOPROTEIN SIGNAL PEPTIDASE"/>
    <property type="match status" value="1"/>
</dbReference>
<evidence type="ECO:0000256" key="5">
    <source>
        <dbReference type="ARBA" id="ARBA00022750"/>
    </source>
</evidence>
<comment type="function">
    <text evidence="9 10">This protein specifically catalyzes the removal of signal peptides from prolipoproteins.</text>
</comment>
<feature type="transmembrane region" description="Helical" evidence="9">
    <location>
        <begin position="132"/>
        <end position="152"/>
    </location>
</feature>
<comment type="pathway">
    <text evidence="9">Protein modification; lipoprotein biosynthesis (signal peptide cleavage).</text>
</comment>
<evidence type="ECO:0000313" key="13">
    <source>
        <dbReference type="Proteomes" id="UP000243205"/>
    </source>
</evidence>
<evidence type="ECO:0000313" key="12">
    <source>
        <dbReference type="EMBL" id="SDE04956.1"/>
    </source>
</evidence>
<dbReference type="GO" id="GO:0005886">
    <property type="term" value="C:plasma membrane"/>
    <property type="evidence" value="ECO:0007669"/>
    <property type="project" value="UniProtKB-SubCell"/>
</dbReference>
<evidence type="ECO:0000256" key="8">
    <source>
        <dbReference type="ARBA" id="ARBA00023136"/>
    </source>
</evidence>
<keyword evidence="7 9" id="KW-1133">Transmembrane helix</keyword>
<evidence type="ECO:0000256" key="6">
    <source>
        <dbReference type="ARBA" id="ARBA00022801"/>
    </source>
</evidence>
<dbReference type="AlphaFoldDB" id="A0A1G6ZTQ7"/>
<dbReference type="InterPro" id="IPR001872">
    <property type="entry name" value="Peptidase_A8"/>
</dbReference>
<keyword evidence="13" id="KW-1185">Reference proteome</keyword>
<dbReference type="NCBIfam" id="TIGR00077">
    <property type="entry name" value="lspA"/>
    <property type="match status" value="1"/>
</dbReference>
<dbReference type="PANTHER" id="PTHR33695:SF1">
    <property type="entry name" value="LIPOPROTEIN SIGNAL PEPTIDASE"/>
    <property type="match status" value="1"/>
</dbReference>
<dbReference type="UniPathway" id="UPA00665"/>
<evidence type="ECO:0000256" key="9">
    <source>
        <dbReference type="HAMAP-Rule" id="MF_00161"/>
    </source>
</evidence>
<dbReference type="RefSeq" id="WP_092076635.1">
    <property type="nucleotide sequence ID" value="NZ_FNAQ01000003.1"/>
</dbReference>
<feature type="transmembrane region" description="Helical" evidence="9">
    <location>
        <begin position="38"/>
        <end position="59"/>
    </location>
</feature>